<dbReference type="SUPFAM" id="SSF49785">
    <property type="entry name" value="Galactose-binding domain-like"/>
    <property type="match status" value="1"/>
</dbReference>
<dbReference type="PANTHER" id="PTHR13194:SF19">
    <property type="entry name" value="NAD(P)-BINDING ROSSMANN-FOLD SUPERFAMILY PROTEIN"/>
    <property type="match status" value="1"/>
</dbReference>
<sequence length="170" mass="18390">MALHGKLIDDASGTAAETDTEWELISDRVMGGVSEGALTTHEVSGRRARHMTGQVSLENDGGFLQMALDLSPDGGAIDASGFEGIEVTARGTGSDYNIHLRTEAVARPWQSYRLTFHAGPDWATHRLPFADVTAHRIDAPFDAATLRRIGIVAIGRRMQVDLAVARLAFY</sequence>
<feature type="domain" description="NADH:ubiquinone oxidoreductase intermediate-associated protein 30" evidence="2">
    <location>
        <begin position="17"/>
        <end position="157"/>
    </location>
</feature>
<accession>A0A1M6EPH9</accession>
<reference evidence="3 4" key="1">
    <citation type="submission" date="2016-11" db="EMBL/GenBank/DDBJ databases">
        <authorList>
            <person name="Jaros S."/>
            <person name="Januszkiewicz K."/>
            <person name="Wedrychowicz H."/>
        </authorList>
    </citation>
    <scope>NUCLEOTIDE SEQUENCE [LARGE SCALE GENOMIC DNA]</scope>
    <source>
        <strain evidence="3 4">DSM 26892</strain>
    </source>
</reference>
<proteinExistence type="inferred from homology"/>
<dbReference type="Pfam" id="PF08547">
    <property type="entry name" value="CIA30"/>
    <property type="match status" value="1"/>
</dbReference>
<evidence type="ECO:0000313" key="4">
    <source>
        <dbReference type="Proteomes" id="UP000184040"/>
    </source>
</evidence>
<dbReference type="InterPro" id="IPR008979">
    <property type="entry name" value="Galactose-bd-like_sf"/>
</dbReference>
<dbReference type="RefSeq" id="WP_084140565.1">
    <property type="nucleotide sequence ID" value="NZ_FQZA01000003.1"/>
</dbReference>
<dbReference type="STRING" id="313368.SAMN04488012_103175"/>
<dbReference type="EMBL" id="FQZA01000003">
    <property type="protein sequence ID" value="SHI87384.1"/>
    <property type="molecule type" value="Genomic_DNA"/>
</dbReference>
<keyword evidence="4" id="KW-1185">Reference proteome</keyword>
<dbReference type="PANTHER" id="PTHR13194">
    <property type="entry name" value="COMPLEX I INTERMEDIATE-ASSOCIATED PROTEIN 30"/>
    <property type="match status" value="1"/>
</dbReference>
<organism evidence="3 4">
    <name type="scientific">Palleronia salina</name>
    <dbReference type="NCBI Taxonomy" id="313368"/>
    <lineage>
        <taxon>Bacteria</taxon>
        <taxon>Pseudomonadati</taxon>
        <taxon>Pseudomonadota</taxon>
        <taxon>Alphaproteobacteria</taxon>
        <taxon>Rhodobacterales</taxon>
        <taxon>Roseobacteraceae</taxon>
        <taxon>Palleronia</taxon>
    </lineage>
</organism>
<dbReference type="Proteomes" id="UP000184040">
    <property type="component" value="Unassembled WGS sequence"/>
</dbReference>
<evidence type="ECO:0000256" key="1">
    <source>
        <dbReference type="ARBA" id="ARBA00007884"/>
    </source>
</evidence>
<dbReference type="AlphaFoldDB" id="A0A1M6EPH9"/>
<comment type="similarity">
    <text evidence="1">Belongs to the CIA30 family.</text>
</comment>
<evidence type="ECO:0000313" key="3">
    <source>
        <dbReference type="EMBL" id="SHI87384.1"/>
    </source>
</evidence>
<protein>
    <submittedName>
        <fullName evidence="3">Complex I intermediate-associated protein 30 (CIA30)</fullName>
    </submittedName>
</protein>
<gene>
    <name evidence="3" type="ORF">SAMN04488012_103175</name>
</gene>
<name>A0A1M6EPH9_9RHOB</name>
<dbReference type="InterPro" id="IPR013857">
    <property type="entry name" value="NADH-UbQ_OxRdtase-assoc_prot30"/>
</dbReference>
<evidence type="ECO:0000259" key="2">
    <source>
        <dbReference type="Pfam" id="PF08547"/>
    </source>
</evidence>
<dbReference type="InterPro" id="IPR039131">
    <property type="entry name" value="NDUFAF1"/>
</dbReference>